<dbReference type="AlphaFoldDB" id="A0A4R4A7E6"/>
<sequence length="146" mass="16160">MFDAPFDRVEASAPFADSDWFHACRQTQTPYVVIRHTEQRADVLWDFVTLPECCDAAIRAHFEALEQAARAIFLRYADAESHLRVKPTLIGFDRLPIEQAEAAADALYALVATYLPGARRATVTPPPTATAPLPTRSNPQAGQHAQ</sequence>
<organism evidence="2 3">
    <name type="scientific">Marichromatium gracile</name>
    <name type="common">Chromatium gracile</name>
    <dbReference type="NCBI Taxonomy" id="1048"/>
    <lineage>
        <taxon>Bacteria</taxon>
        <taxon>Pseudomonadati</taxon>
        <taxon>Pseudomonadota</taxon>
        <taxon>Gammaproteobacteria</taxon>
        <taxon>Chromatiales</taxon>
        <taxon>Chromatiaceae</taxon>
        <taxon>Marichromatium</taxon>
    </lineage>
</organism>
<accession>A0A4R4A7E6</accession>
<evidence type="ECO:0000256" key="1">
    <source>
        <dbReference type="SAM" id="MobiDB-lite"/>
    </source>
</evidence>
<reference evidence="2 3" key="1">
    <citation type="submission" date="2019-03" db="EMBL/GenBank/DDBJ databases">
        <title>Genomic Encyclopedia of Type Strains, Phase IV (KMG-IV): sequencing the most valuable type-strain genomes for metagenomic binning, comparative biology and taxonomic classification.</title>
        <authorList>
            <person name="Goeker M."/>
        </authorList>
    </citation>
    <scope>NUCLEOTIDE SEQUENCE [LARGE SCALE GENOMIC DNA]</scope>
    <source>
        <strain evidence="2 3">DSM 203</strain>
    </source>
</reference>
<dbReference type="Proteomes" id="UP000295247">
    <property type="component" value="Unassembled WGS sequence"/>
</dbReference>
<feature type="region of interest" description="Disordered" evidence="1">
    <location>
        <begin position="122"/>
        <end position="146"/>
    </location>
</feature>
<dbReference type="RefSeq" id="WP_005223421.1">
    <property type="nucleotide sequence ID" value="NZ_JAKEDQ010000040.1"/>
</dbReference>
<dbReference type="EMBL" id="SMDC01000009">
    <property type="protein sequence ID" value="TCW34761.1"/>
    <property type="molecule type" value="Genomic_DNA"/>
</dbReference>
<evidence type="ECO:0000313" key="2">
    <source>
        <dbReference type="EMBL" id="TCW34761.1"/>
    </source>
</evidence>
<evidence type="ECO:0000313" key="3">
    <source>
        <dbReference type="Proteomes" id="UP000295247"/>
    </source>
</evidence>
<feature type="compositionally biased region" description="Polar residues" evidence="1">
    <location>
        <begin position="137"/>
        <end position="146"/>
    </location>
</feature>
<comment type="caution">
    <text evidence="2">The sequence shown here is derived from an EMBL/GenBank/DDBJ whole genome shotgun (WGS) entry which is preliminary data.</text>
</comment>
<name>A0A4R4A7E6_MARGR</name>
<protein>
    <submittedName>
        <fullName evidence="2">Uncharacterized protein</fullName>
    </submittedName>
</protein>
<gene>
    <name evidence="2" type="ORF">EDC29_109123</name>
</gene>
<proteinExistence type="predicted"/>